<keyword evidence="2" id="KW-1185">Reference proteome</keyword>
<dbReference type="RefSeq" id="WP_241447153.1">
    <property type="nucleotide sequence ID" value="NZ_JAKZHW010000001.1"/>
</dbReference>
<comment type="caution">
    <text evidence="1">The sequence shown here is derived from an EMBL/GenBank/DDBJ whole genome shotgun (WGS) entry which is preliminary data.</text>
</comment>
<sequence length="365" mass="39996">MAITVCLREQKTGNSKGLYQDLNRLLRTPGLKSVRFCVAYARWDGIGLISESLESFLSNGGSFDSIFGAGNGVTTPDALYYGLALGARFPGRTYAGFVEDTYQNAIFHPKIYEFRFENEVVALLGSANLTGGGLSRNSELGAELRCPMGQPFEKQLADYWIEAKKTAKAVSLAEIRRLASSAGAGSERRDEVGGAKKGKPYLTTGVRTAPKPLFAQILNLPNFSNDKKLKLLAEMDALSDKPTHLYLQIFARETGGSKGKSGTAVQLPVGTLGAYFGLRDDEERMVTFRFPSEEIASRITHFSNSTHQVRLSPIMTVNRPAILHLERAGEDLYSARFVPASAYNGTLESKCPNQTRKGARRWGVF</sequence>
<dbReference type="CDD" id="cd09117">
    <property type="entry name" value="PLDc_Bfil_DEXD_like"/>
    <property type="match status" value="1"/>
</dbReference>
<dbReference type="EMBL" id="JAKZHW010000001">
    <property type="protein sequence ID" value="MCH8616351.1"/>
    <property type="molecule type" value="Genomic_DNA"/>
</dbReference>
<organism evidence="1 2">
    <name type="scientific">Sphingomonas telluris</name>
    <dbReference type="NCBI Taxonomy" id="2907998"/>
    <lineage>
        <taxon>Bacteria</taxon>
        <taxon>Pseudomonadati</taxon>
        <taxon>Pseudomonadota</taxon>
        <taxon>Alphaproteobacteria</taxon>
        <taxon>Sphingomonadales</taxon>
        <taxon>Sphingomonadaceae</taxon>
        <taxon>Sphingomonas</taxon>
    </lineage>
</organism>
<name>A0ABS9VMZ2_9SPHN</name>
<gene>
    <name evidence="1" type="ORF">LZ016_09595</name>
</gene>
<evidence type="ECO:0000313" key="2">
    <source>
        <dbReference type="Proteomes" id="UP001203058"/>
    </source>
</evidence>
<protein>
    <submittedName>
        <fullName evidence="1">Phospholipase D family protein</fullName>
    </submittedName>
</protein>
<accession>A0ABS9VMZ2</accession>
<proteinExistence type="predicted"/>
<evidence type="ECO:0000313" key="1">
    <source>
        <dbReference type="EMBL" id="MCH8616351.1"/>
    </source>
</evidence>
<reference evidence="1 2" key="1">
    <citation type="submission" date="2022-03" db="EMBL/GenBank/DDBJ databases">
        <authorList>
            <person name="Jo J.-H."/>
            <person name="Im W.-T."/>
        </authorList>
    </citation>
    <scope>NUCLEOTIDE SEQUENCE [LARGE SCALE GENOMIC DNA]</scope>
    <source>
        <strain evidence="1 2">SM33</strain>
    </source>
</reference>
<dbReference type="Gene3D" id="3.30.870.10">
    <property type="entry name" value="Endonuclease Chain A"/>
    <property type="match status" value="1"/>
</dbReference>
<dbReference type="Proteomes" id="UP001203058">
    <property type="component" value="Unassembled WGS sequence"/>
</dbReference>